<dbReference type="PANTHER" id="PTHR35005">
    <property type="entry name" value="3-DEHYDRO-SCYLLO-INOSOSE HYDROLASE"/>
    <property type="match status" value="1"/>
</dbReference>
<dbReference type="PANTHER" id="PTHR35005:SF1">
    <property type="entry name" value="2-AMINO-5-FORMYLAMINO-6-RIBOSYLAMINOPYRIMIDIN-4(3H)-ONE 5'-MONOPHOSPHATE DEFORMYLASE"/>
    <property type="match status" value="1"/>
</dbReference>
<dbReference type="AlphaFoldDB" id="A0A6A9QPK9"/>
<dbReference type="RefSeq" id="WP_156016691.1">
    <property type="nucleotide sequence ID" value="NZ_WGGD01000005.1"/>
</dbReference>
<keyword evidence="3" id="KW-0378">Hydrolase</keyword>
<evidence type="ECO:0000256" key="3">
    <source>
        <dbReference type="ARBA" id="ARBA00022801"/>
    </source>
</evidence>
<evidence type="ECO:0000313" key="6">
    <source>
        <dbReference type="Proteomes" id="UP000470772"/>
    </source>
</evidence>
<dbReference type="InterPro" id="IPR003785">
    <property type="entry name" value="Creatininase/forma_Hydrolase"/>
</dbReference>
<name>A0A6A9QPK9_SULME</name>
<sequence>MKLLEVTRDQVKGKVGVIAIGSVEQHGPHLPMGTDSLMAEWLASQLESSYPEEVILFPTLTYGCSFEHGNQPFIGVSYINMINFLTDLAESTKRAGLLSLIIVNGHGGNESLLDVVRRQVNFANDKFKVYLFSMVGRDKGLFNVIDMHAGSVETSRMFFLKPSLVRMEKLKEIRDFSVKEGVFQTITTDKANPYGVINVGGDIQVDPKKGEESMRNAYADLESLFLRVKQSLAINEG</sequence>
<keyword evidence="4" id="KW-0862">Zinc</keyword>
<dbReference type="SUPFAM" id="SSF102215">
    <property type="entry name" value="Creatininase"/>
    <property type="match status" value="1"/>
</dbReference>
<dbReference type="GO" id="GO:0046872">
    <property type="term" value="F:metal ion binding"/>
    <property type="evidence" value="ECO:0007669"/>
    <property type="project" value="UniProtKB-KW"/>
</dbReference>
<comment type="cofactor">
    <cofactor evidence="1">
        <name>Zn(2+)</name>
        <dbReference type="ChEBI" id="CHEBI:29105"/>
    </cofactor>
</comment>
<dbReference type="EMBL" id="WGGD01000005">
    <property type="protein sequence ID" value="MUN29121.1"/>
    <property type="molecule type" value="Genomic_DNA"/>
</dbReference>
<dbReference type="GO" id="GO:0016811">
    <property type="term" value="F:hydrolase activity, acting on carbon-nitrogen (but not peptide) bonds, in linear amides"/>
    <property type="evidence" value="ECO:0007669"/>
    <property type="project" value="TreeGrafter"/>
</dbReference>
<evidence type="ECO:0000256" key="1">
    <source>
        <dbReference type="ARBA" id="ARBA00001947"/>
    </source>
</evidence>
<organism evidence="5 6">
    <name type="scientific">Sulfuracidifex metallicus DSM 6482 = JCM 9184</name>
    <dbReference type="NCBI Taxonomy" id="523847"/>
    <lineage>
        <taxon>Archaea</taxon>
        <taxon>Thermoproteota</taxon>
        <taxon>Thermoprotei</taxon>
        <taxon>Sulfolobales</taxon>
        <taxon>Sulfolobaceae</taxon>
        <taxon>Sulfuracidifex</taxon>
    </lineage>
</organism>
<dbReference type="Proteomes" id="UP000470772">
    <property type="component" value="Unassembled WGS sequence"/>
</dbReference>
<accession>A0A6A9QPK9</accession>
<dbReference type="Gene3D" id="3.40.50.10310">
    <property type="entry name" value="Creatininase"/>
    <property type="match status" value="1"/>
</dbReference>
<dbReference type="InterPro" id="IPR024087">
    <property type="entry name" value="Creatininase-like_sf"/>
</dbReference>
<dbReference type="Pfam" id="PF02633">
    <property type="entry name" value="Creatininase"/>
    <property type="match status" value="1"/>
</dbReference>
<evidence type="ECO:0000256" key="4">
    <source>
        <dbReference type="ARBA" id="ARBA00022833"/>
    </source>
</evidence>
<gene>
    <name evidence="5" type="ORF">GC250_06680</name>
</gene>
<evidence type="ECO:0000313" key="5">
    <source>
        <dbReference type="EMBL" id="MUN29121.1"/>
    </source>
</evidence>
<evidence type="ECO:0000256" key="2">
    <source>
        <dbReference type="ARBA" id="ARBA00022723"/>
    </source>
</evidence>
<keyword evidence="6" id="KW-1185">Reference proteome</keyword>
<proteinExistence type="predicted"/>
<protein>
    <submittedName>
        <fullName evidence="5">Creatininase family protein</fullName>
    </submittedName>
</protein>
<keyword evidence="2" id="KW-0479">Metal-binding</keyword>
<dbReference type="GO" id="GO:0009231">
    <property type="term" value="P:riboflavin biosynthetic process"/>
    <property type="evidence" value="ECO:0007669"/>
    <property type="project" value="TreeGrafter"/>
</dbReference>
<comment type="caution">
    <text evidence="5">The sequence shown here is derived from an EMBL/GenBank/DDBJ whole genome shotgun (WGS) entry which is preliminary data.</text>
</comment>
<reference evidence="5 6" key="1">
    <citation type="submission" date="2019-10" db="EMBL/GenBank/DDBJ databases">
        <title>Sequencing and Assembly of Multiple Reported Metal-Biooxidizing Members of the Extremely Thermoacidophilic Archaeal Family Sulfolobaceae.</title>
        <authorList>
            <person name="Counts J.A."/>
            <person name="Kelly R.M."/>
        </authorList>
    </citation>
    <scope>NUCLEOTIDE SEQUENCE [LARGE SCALE GENOMIC DNA]</scope>
    <source>
        <strain evidence="5 6">DSM 6482</strain>
    </source>
</reference>